<evidence type="ECO:0000259" key="2">
    <source>
        <dbReference type="Pfam" id="PF11127"/>
    </source>
</evidence>
<accession>A0A507ZUW1</accession>
<evidence type="ECO:0000256" key="1">
    <source>
        <dbReference type="SAM" id="Phobius"/>
    </source>
</evidence>
<reference evidence="3 4" key="1">
    <citation type="submission" date="2019-06" db="EMBL/GenBank/DDBJ databases">
        <title>Flavibacter putida gen. nov., sp. nov., a novel marine bacterium of the family Flavobacteriaceae isolated from coastal seawater.</title>
        <authorList>
            <person name="Feng X."/>
        </authorList>
    </citation>
    <scope>NUCLEOTIDE SEQUENCE [LARGE SCALE GENOMIC DNA]</scope>
    <source>
        <strain evidence="3 4">PLHSN227</strain>
    </source>
</reference>
<dbReference type="InterPro" id="IPR021309">
    <property type="entry name" value="YgaP-like_TM"/>
</dbReference>
<dbReference type="Pfam" id="PF11127">
    <property type="entry name" value="YgaP-like_TM"/>
    <property type="match status" value="1"/>
</dbReference>
<keyword evidence="1" id="KW-1133">Transmembrane helix</keyword>
<keyword evidence="4" id="KW-1185">Reference proteome</keyword>
<dbReference type="Gene3D" id="6.10.140.1340">
    <property type="match status" value="1"/>
</dbReference>
<keyword evidence="1" id="KW-0812">Transmembrane</keyword>
<dbReference type="EMBL" id="VIAR01000002">
    <property type="protein sequence ID" value="TQD40024.1"/>
    <property type="molecule type" value="Genomic_DNA"/>
</dbReference>
<comment type="caution">
    <text evidence="3">The sequence shown here is derived from an EMBL/GenBank/DDBJ whole genome shotgun (WGS) entry which is preliminary data.</text>
</comment>
<feature type="domain" description="Inner membrane protein YgaP-like transmembrane" evidence="2">
    <location>
        <begin position="3"/>
        <end position="57"/>
    </location>
</feature>
<evidence type="ECO:0000313" key="3">
    <source>
        <dbReference type="EMBL" id="TQD40024.1"/>
    </source>
</evidence>
<dbReference type="OrthoDB" id="9799383at2"/>
<protein>
    <submittedName>
        <fullName evidence="3">DUF2892 domain-containing protein</fullName>
    </submittedName>
</protein>
<feature type="transmembrane region" description="Helical" evidence="1">
    <location>
        <begin position="7"/>
        <end position="31"/>
    </location>
</feature>
<dbReference type="AlphaFoldDB" id="A0A507ZUW1"/>
<keyword evidence="1" id="KW-0472">Membrane</keyword>
<evidence type="ECO:0000313" key="4">
    <source>
        <dbReference type="Proteomes" id="UP000317169"/>
    </source>
</evidence>
<proteinExistence type="predicted"/>
<name>A0A507ZUW1_9FLAO</name>
<organism evidence="3 4">
    <name type="scientific">Haloflavibacter putidus</name>
    <dbReference type="NCBI Taxonomy" id="2576776"/>
    <lineage>
        <taxon>Bacteria</taxon>
        <taxon>Pseudomonadati</taxon>
        <taxon>Bacteroidota</taxon>
        <taxon>Flavobacteriia</taxon>
        <taxon>Flavobacteriales</taxon>
        <taxon>Flavobacteriaceae</taxon>
        <taxon>Haloflavibacter</taxon>
    </lineage>
</organism>
<dbReference type="Proteomes" id="UP000317169">
    <property type="component" value="Unassembled WGS sequence"/>
</dbReference>
<gene>
    <name evidence="3" type="ORF">FKR84_02180</name>
</gene>
<sequence length="78" mass="8721">MMINRWIRAIAGTFILISLLLAVYVNINWLWFTGFVGLNLLQSSITKWCLMEDILAKLGVKREGDCSGVTKTTKAADS</sequence>